<reference evidence="2" key="1">
    <citation type="journal article" date="2023" name="Front. Plant Sci.">
        <title>Chromosomal-level genome assembly of Melastoma candidum provides insights into trichome evolution.</title>
        <authorList>
            <person name="Zhong Y."/>
            <person name="Wu W."/>
            <person name="Sun C."/>
            <person name="Zou P."/>
            <person name="Liu Y."/>
            <person name="Dai S."/>
            <person name="Zhou R."/>
        </authorList>
    </citation>
    <scope>NUCLEOTIDE SEQUENCE [LARGE SCALE GENOMIC DNA]</scope>
</reference>
<organism evidence="1 2">
    <name type="scientific">Melastoma candidum</name>
    <dbReference type="NCBI Taxonomy" id="119954"/>
    <lineage>
        <taxon>Eukaryota</taxon>
        <taxon>Viridiplantae</taxon>
        <taxon>Streptophyta</taxon>
        <taxon>Embryophyta</taxon>
        <taxon>Tracheophyta</taxon>
        <taxon>Spermatophyta</taxon>
        <taxon>Magnoliopsida</taxon>
        <taxon>eudicotyledons</taxon>
        <taxon>Gunneridae</taxon>
        <taxon>Pentapetalae</taxon>
        <taxon>rosids</taxon>
        <taxon>malvids</taxon>
        <taxon>Myrtales</taxon>
        <taxon>Melastomataceae</taxon>
        <taxon>Melastomatoideae</taxon>
        <taxon>Melastomateae</taxon>
        <taxon>Melastoma</taxon>
    </lineage>
</organism>
<comment type="caution">
    <text evidence="1">The sequence shown here is derived from an EMBL/GenBank/DDBJ whole genome shotgun (WGS) entry which is preliminary data.</text>
</comment>
<accession>A0ACB9QJ90</accession>
<evidence type="ECO:0000313" key="2">
    <source>
        <dbReference type="Proteomes" id="UP001057402"/>
    </source>
</evidence>
<proteinExistence type="predicted"/>
<protein>
    <submittedName>
        <fullName evidence="1">Uncharacterized protein</fullName>
    </submittedName>
</protein>
<gene>
    <name evidence="1" type="ORF">MLD38_021215</name>
</gene>
<dbReference type="EMBL" id="CM042885">
    <property type="protein sequence ID" value="KAI4365209.1"/>
    <property type="molecule type" value="Genomic_DNA"/>
</dbReference>
<evidence type="ECO:0000313" key="1">
    <source>
        <dbReference type="EMBL" id="KAI4365209.1"/>
    </source>
</evidence>
<sequence length="70" mass="8261">MHVLHRLADDRFKCRTSTFVSAAKQPKVDNRRTPFVHGTLRTWLQSNRAALQKEMVCILRELYMRSETLT</sequence>
<keyword evidence="2" id="KW-1185">Reference proteome</keyword>
<name>A0ACB9QJ90_9MYRT</name>
<dbReference type="Proteomes" id="UP001057402">
    <property type="component" value="Chromosome 6"/>
</dbReference>